<keyword evidence="2" id="KW-1185">Reference proteome</keyword>
<comment type="caution">
    <text evidence="1">The sequence shown here is derived from an EMBL/GenBank/DDBJ whole genome shotgun (WGS) entry which is preliminary data.</text>
</comment>
<sequence>MIKNNEWIKEPIIKEPIIKGYQHHAYPLSIMSSHKHFDNWFCNHYIQLKCNRADTELHFDFCGYIFVQHQHPFLRVQRISRNIASTGFKSIGSFVDSALSLGYCVYLFLDEYYIAEKRAFKKNHFIHDSLITGQLTEQDGYIMRGYTNKSTYSELSISSENLLQAFQAVPDHVEDWQSYIYVIHVDPTATYSFNMDLFVEEVKGYYLSIPYNIKLSSFYNLDPLNTIFGIKAQSYLINYIEQTNGFLDIRPFHIIWEHKLSMDYRLSFLIKNNYLKGEMIEKLDYKMFAHKALI</sequence>
<proteinExistence type="predicted"/>
<reference evidence="1" key="1">
    <citation type="submission" date="2020-12" db="EMBL/GenBank/DDBJ databases">
        <authorList>
            <person name="Huq M.A."/>
        </authorList>
    </citation>
    <scope>NUCLEOTIDE SEQUENCE</scope>
    <source>
        <strain evidence="1">MAHUQ-46</strain>
    </source>
</reference>
<dbReference type="EMBL" id="JAELUP010000001">
    <property type="protein sequence ID" value="MBJ6359713.1"/>
    <property type="molecule type" value="Genomic_DNA"/>
</dbReference>
<accession>A0A934J3I4</accession>
<evidence type="ECO:0000313" key="1">
    <source>
        <dbReference type="EMBL" id="MBJ6359713.1"/>
    </source>
</evidence>
<protein>
    <submittedName>
        <fullName evidence="1">Uncharacterized protein</fullName>
    </submittedName>
</protein>
<name>A0A934J3I4_9BACL</name>
<dbReference type="AlphaFoldDB" id="A0A934J3I4"/>
<dbReference type="Proteomes" id="UP000640274">
    <property type="component" value="Unassembled WGS sequence"/>
</dbReference>
<organism evidence="1 2">
    <name type="scientific">Paenibacillus roseus</name>
    <dbReference type="NCBI Taxonomy" id="2798579"/>
    <lineage>
        <taxon>Bacteria</taxon>
        <taxon>Bacillati</taxon>
        <taxon>Bacillota</taxon>
        <taxon>Bacilli</taxon>
        <taxon>Bacillales</taxon>
        <taxon>Paenibacillaceae</taxon>
        <taxon>Paenibacillus</taxon>
    </lineage>
</organism>
<dbReference type="RefSeq" id="WP_199017235.1">
    <property type="nucleotide sequence ID" value="NZ_JAELUP010000001.1"/>
</dbReference>
<gene>
    <name evidence="1" type="ORF">JFN88_00005</name>
</gene>
<feature type="non-terminal residue" evidence="1">
    <location>
        <position position="294"/>
    </location>
</feature>
<evidence type="ECO:0000313" key="2">
    <source>
        <dbReference type="Proteomes" id="UP000640274"/>
    </source>
</evidence>